<reference evidence="1" key="1">
    <citation type="submission" date="2021-05" db="EMBL/GenBank/DDBJ databases">
        <authorList>
            <person name="Pietrasiak N."/>
            <person name="Ward R."/>
            <person name="Stajich J.E."/>
            <person name="Kurbessoian T."/>
        </authorList>
    </citation>
    <scope>NUCLEOTIDE SEQUENCE</scope>
    <source>
        <strain evidence="1">JT2-VF2</strain>
    </source>
</reference>
<accession>A0A951Q695</accession>
<organism evidence="1 2">
    <name type="scientific">Mojavia pulchra JT2-VF2</name>
    <dbReference type="NCBI Taxonomy" id="287848"/>
    <lineage>
        <taxon>Bacteria</taxon>
        <taxon>Bacillati</taxon>
        <taxon>Cyanobacteriota</taxon>
        <taxon>Cyanophyceae</taxon>
        <taxon>Nostocales</taxon>
        <taxon>Nostocaceae</taxon>
    </lineage>
</organism>
<dbReference type="EMBL" id="JAHHHN010000074">
    <property type="protein sequence ID" value="MBW4566318.1"/>
    <property type="molecule type" value="Genomic_DNA"/>
</dbReference>
<proteinExistence type="predicted"/>
<protein>
    <submittedName>
        <fullName evidence="1">Uncharacterized protein</fullName>
    </submittedName>
</protein>
<reference evidence="1" key="2">
    <citation type="journal article" date="2022" name="Microbiol. Resour. Announc.">
        <title>Metagenome Sequencing to Explore Phylogenomics of Terrestrial Cyanobacteria.</title>
        <authorList>
            <person name="Ward R.D."/>
            <person name="Stajich J.E."/>
            <person name="Johansen J.R."/>
            <person name="Huntemann M."/>
            <person name="Clum A."/>
            <person name="Foster B."/>
            <person name="Foster B."/>
            <person name="Roux S."/>
            <person name="Palaniappan K."/>
            <person name="Varghese N."/>
            <person name="Mukherjee S."/>
            <person name="Reddy T.B.K."/>
            <person name="Daum C."/>
            <person name="Copeland A."/>
            <person name="Chen I.A."/>
            <person name="Ivanova N.N."/>
            <person name="Kyrpides N.C."/>
            <person name="Shapiro N."/>
            <person name="Eloe-Fadrosh E.A."/>
            <person name="Pietrasiak N."/>
        </authorList>
    </citation>
    <scope>NUCLEOTIDE SEQUENCE</scope>
    <source>
        <strain evidence="1">JT2-VF2</strain>
    </source>
</reference>
<dbReference type="AlphaFoldDB" id="A0A951Q695"/>
<dbReference type="Proteomes" id="UP000715781">
    <property type="component" value="Unassembled WGS sequence"/>
</dbReference>
<gene>
    <name evidence="1" type="ORF">KME32_35750</name>
</gene>
<name>A0A951Q695_9NOST</name>
<sequence>MSRDAELAAIESQIRAAIRDCVNRTSRKPFRWGGLMGYQQLLAIGEVIRSLPCREIDTDYLSVLSVWVDQALSSNHSVASDLEQAHQWLQRISDCLRYRDYSGCTLDEVTDITQTTKIPLTSFQVRREMEELLQMFQPDHQQNPAQFALKKKLQRLWNKYGTNLLHCYDIPGLPPDNLKIESLFSHLRHNQRRISGRKSTAELRDFGQYQVLFLAQSEEQLLAQIQQVPLTEYKTQRLRLALAEASRQQKRRLHRNPVSTIQALVNQHQELLTVLESQPLSYQLDS</sequence>
<comment type="caution">
    <text evidence="1">The sequence shown here is derived from an EMBL/GenBank/DDBJ whole genome shotgun (WGS) entry which is preliminary data.</text>
</comment>
<evidence type="ECO:0000313" key="2">
    <source>
        <dbReference type="Proteomes" id="UP000715781"/>
    </source>
</evidence>
<evidence type="ECO:0000313" key="1">
    <source>
        <dbReference type="EMBL" id="MBW4566318.1"/>
    </source>
</evidence>